<dbReference type="InterPro" id="IPR002498">
    <property type="entry name" value="PInositol-4-P-4/5-kinase_core"/>
</dbReference>
<evidence type="ECO:0000313" key="15">
    <source>
        <dbReference type="Proteomes" id="UP000504607"/>
    </source>
</evidence>
<dbReference type="GO" id="GO:0005524">
    <property type="term" value="F:ATP binding"/>
    <property type="evidence" value="ECO:0007669"/>
    <property type="project" value="UniProtKB-UniRule"/>
</dbReference>
<dbReference type="FunFam" id="3.30.800.10:FF:000010">
    <property type="entry name" value="Putative 1-phosphatidylinositol-3-phosphate 5-kinase FAB1C"/>
    <property type="match status" value="1"/>
</dbReference>
<dbReference type="InterPro" id="IPR027409">
    <property type="entry name" value="GroEL-like_apical_dom_sf"/>
</dbReference>
<evidence type="ECO:0000313" key="17">
    <source>
        <dbReference type="RefSeq" id="XP_010909651.1"/>
    </source>
</evidence>
<dbReference type="GO" id="GO:0000285">
    <property type="term" value="F:1-phosphatidylinositol-3-phosphate 5-kinase activity"/>
    <property type="evidence" value="ECO:0007669"/>
    <property type="project" value="UniProtKB-EC"/>
</dbReference>
<keyword evidence="8 12" id="KW-0067">ATP-binding</keyword>
<dbReference type="GO" id="GO:0008270">
    <property type="term" value="F:zinc ion binding"/>
    <property type="evidence" value="ECO:0007669"/>
    <property type="project" value="UniProtKB-KW"/>
</dbReference>
<keyword evidence="2 12" id="KW-0808">Transferase</keyword>
<evidence type="ECO:0000256" key="2">
    <source>
        <dbReference type="ARBA" id="ARBA00022679"/>
    </source>
</evidence>
<keyword evidence="3" id="KW-0479">Metal-binding</keyword>
<dbReference type="InterPro" id="IPR027484">
    <property type="entry name" value="PInositol-4-P-5-kinase_N"/>
</dbReference>
<dbReference type="RefSeq" id="XP_010909650.1">
    <property type="nucleotide sequence ID" value="XM_010911348.3"/>
</dbReference>
<protein>
    <recommendedName>
        <fullName evidence="1">1-phosphatidylinositol-3-phosphate 5-kinase</fullName>
        <ecNumber evidence="1">2.7.1.150</ecNumber>
    </recommendedName>
    <alternativeName>
        <fullName evidence="10">Phosphatidylinositol 3-phosphate 5-kinase type III</fullName>
    </alternativeName>
</protein>
<dbReference type="Gene3D" id="3.30.810.10">
    <property type="entry name" value="2-Layer Sandwich"/>
    <property type="match status" value="1"/>
</dbReference>
<dbReference type="CDD" id="cd00065">
    <property type="entry name" value="FYVE_like_SF"/>
    <property type="match status" value="1"/>
</dbReference>
<dbReference type="InterPro" id="IPR044769">
    <property type="entry name" value="PIKfyve_PIPKc"/>
</dbReference>
<name>A0A6I9QHH9_ELAGV</name>
<dbReference type="InterPro" id="IPR013083">
    <property type="entry name" value="Znf_RING/FYVE/PHD"/>
</dbReference>
<sequence length="1779" mass="198132">MGVADHLILDLIQKVRSLIFCPFASVSKSLMPGGVGGGSSDRLMCYECRAGLGGSVCGHRCQSCGRVFCRKCMQSGGSSGSSVEPVEQQPKYCKFCFQAISGHTDVAVKRRSEKVSPLVSPEFVPKSPLSGSVSNSKLGGPPELRQFSSAQMLRCSTCRSDMEGVVDEAGKQFLSPLIEFSQDVSDIDAISTCTVNEICSFKSMTSSPLDSPSRTVEKGDVSPMSRKIGLFDQDSLRYLRKPGGESEDLLEHGSDCTYDNLSVYQNQDCQKAQQPLDFENNLEIWYPPPPEDEGDDVETGVFEYDDDDDEVGDSGKLFSSSSFSSDVFRIKEKSNEAQKELLRNSVRGHFRVLVSQLLKGEGVHVGNENGGEGWLEVVSSLAWQAANFVKPDTSKGGSMDPGDYVKVKCIASGRPIDSTLIKGVVCTKNIKHKRMVSQHKNPRLLLLGGALEYQKVPNKLASIDTVLEQEIDHLKMAVGKIELHRPNVLLVEKSVSSYAQEYLLAKEISLVLNVKRPLLERISRCTGAQIVPSIDNVASARLGHCEMFRVEKVSEEGSSANHPNKKAVKTLMFFEGCPRRLGCTVLLRGTCHDELKKVKHVVQFASFAAYHLSLETSFLADEGATLPKIPLKPPSTTGQKLVNADTFVSMASPSAISDMCQTSADRYQGGGSGSKLETESLSPSSNVFSLKKEGVKIRFEQKECKLSSDCMKSGSFLGLPSTYTQNCRDFIVGSTLHTSTYGAGSSISPFRFKEPGCSSDFPTYIGIHQGEILEKSVIETRNLANDKNLRSGDEHRRTDLDDRDDVPTEYLSTAENHQSILVSLSSTCVLKGMVCERSQLFRIKFYGSFDKPLGRYLRDDLFDQTSYCRICKEPAEAHVQCYTHQQGSLTISVRRLPEIKLSGERDGRIWMWHRCLKCELKDGVPPAAHRVVMSDAAWGLSFGKFLELSFSNHATANRIASCGHSLQRDCLRFYGFGSMVAFFRYSPVDILSVNLPPSTLDFTSQTQQELVRKEAAKISNKVEFLHAEVSKGLQGIEKKITISEHEPLKASIPKHITQLRELLKWEKNEYEQVLLQTVKIENIQLFNATIDILDLNRLRRNLLLDAYLWDHLLYLLDSLSKAESYTAKVDPKLPEIFSPTKLRDWRAELFSKDGQLWTSSEKNISKTSTLLGTPRKSMLSKQQEELSLQVLESNSINMVEMDLSIESIEGYVGPAGLNLASGHCNGYDERKVVAEASIDTSSLDLPSPASSLSDQIDLAWTGSGQLVMDPPKSVSEGDSVGSSGLMDNPCYKKVMSPVRVYSFDSALKFRDRVHGGLSPSLHLTSFTSFDASGDSVSMCKDATPNMRRAYSGRSPRDIQRLDILLSHTPIHILSVSLMVSDGARLLLPQTGLIDGVIAVYDDEPTSIISYAMISREYAEFITSKLNQHGDLNEKDKTSSIRNQMGYHAEAMNFAAQESVAQYQSNDTQSWSYGSDGTQLLQDNPSDPKEPHFRISFGDDSSFPSDKVKYSVTCYFARQFDALRKKCCPNELDYMRSLSRCKKWSAQGGKSNVYFAKSWDDRFIIKQVTKTELDSFEDFAPEYFRYLTESITSGSPTCLAKILGIYQVTVKHLKGGREVRMDLMVMENLFFRRNISRVYDLKGSLRSRYNPDTSGDNRVLLDLNLLETLRTKPIFLGSKAKRSLERAVWNDTSFLASVDVMDYSLLVGIDEDQKELVIGIIDFMRQYTWDKHLETWVKASGILGGPKNASPTIISPMQYKKRFRKAMSKYFLTVPDQWSS</sequence>
<evidence type="ECO:0000256" key="5">
    <source>
        <dbReference type="ARBA" id="ARBA00022771"/>
    </source>
</evidence>
<dbReference type="PROSITE" id="PS51455">
    <property type="entry name" value="PIPK"/>
    <property type="match status" value="1"/>
</dbReference>
<dbReference type="Proteomes" id="UP000504607">
    <property type="component" value="Unplaced"/>
</dbReference>
<evidence type="ECO:0000256" key="1">
    <source>
        <dbReference type="ARBA" id="ARBA00012009"/>
    </source>
</evidence>
<dbReference type="GO" id="GO:0010008">
    <property type="term" value="C:endosome membrane"/>
    <property type="evidence" value="ECO:0007669"/>
    <property type="project" value="TreeGrafter"/>
</dbReference>
<dbReference type="SUPFAM" id="SSF52029">
    <property type="entry name" value="GroEL apical domain-like"/>
    <property type="match status" value="1"/>
</dbReference>
<evidence type="ECO:0000313" key="16">
    <source>
        <dbReference type="RefSeq" id="XP_010909650.1"/>
    </source>
</evidence>
<dbReference type="CDD" id="cd17300">
    <property type="entry name" value="PIPKc_PIKfyve"/>
    <property type="match status" value="1"/>
</dbReference>
<evidence type="ECO:0000256" key="9">
    <source>
        <dbReference type="ARBA" id="ARBA00023464"/>
    </source>
</evidence>
<evidence type="ECO:0000256" key="10">
    <source>
        <dbReference type="ARBA" id="ARBA00077223"/>
    </source>
</evidence>
<evidence type="ECO:0000259" key="14">
    <source>
        <dbReference type="PROSITE" id="PS51455"/>
    </source>
</evidence>
<keyword evidence="7" id="KW-0862">Zinc</keyword>
<dbReference type="FunFam" id="3.30.810.10:FF:000001">
    <property type="entry name" value="1-phosphatidylinositol 3-phosphate 5-kinase FAB1"/>
    <property type="match status" value="1"/>
</dbReference>
<dbReference type="Gene3D" id="3.30.800.10">
    <property type="entry name" value="Phosphatidylinositol Phosphate Kinase II Beta"/>
    <property type="match status" value="1"/>
</dbReference>
<dbReference type="GO" id="GO:0046854">
    <property type="term" value="P:phosphatidylinositol phosphate biosynthetic process"/>
    <property type="evidence" value="ECO:0007669"/>
    <property type="project" value="TreeGrafter"/>
</dbReference>
<dbReference type="RefSeq" id="XP_010909651.1">
    <property type="nucleotide sequence ID" value="XM_010911349.3"/>
</dbReference>
<dbReference type="Pfam" id="PF01504">
    <property type="entry name" value="PIP5K"/>
    <property type="match status" value="2"/>
</dbReference>
<dbReference type="InterPro" id="IPR027483">
    <property type="entry name" value="PInositol-4-P-4/5-kinase_C_sf"/>
</dbReference>
<comment type="subunit">
    <text evidence="9">Component of the PI(3,5)P2 regulatory complex at least composed of ATG18, SAC/FIG4, FAB1 and VAC14.</text>
</comment>
<dbReference type="SUPFAM" id="SSF57903">
    <property type="entry name" value="FYVE/PHD zinc finger"/>
    <property type="match status" value="1"/>
</dbReference>
<dbReference type="Gene3D" id="3.30.40.10">
    <property type="entry name" value="Zinc/RING finger domain, C3HC4 (zinc finger)"/>
    <property type="match status" value="1"/>
</dbReference>
<evidence type="ECO:0000259" key="13">
    <source>
        <dbReference type="PROSITE" id="PS50178"/>
    </source>
</evidence>
<evidence type="ECO:0000256" key="12">
    <source>
        <dbReference type="PROSITE-ProRule" id="PRU00781"/>
    </source>
</evidence>
<dbReference type="PANTHER" id="PTHR45748">
    <property type="entry name" value="1-PHOSPHATIDYLINOSITOL 3-PHOSPHATE 5-KINASE-RELATED"/>
    <property type="match status" value="1"/>
</dbReference>
<evidence type="ECO:0000256" key="8">
    <source>
        <dbReference type="ARBA" id="ARBA00022840"/>
    </source>
</evidence>
<dbReference type="PANTHER" id="PTHR45748:SF14">
    <property type="entry name" value="1-PHOSPHATIDYLINOSITOL-3-PHOSPHATE 5-KINASE FAB1C-RELATED"/>
    <property type="match status" value="1"/>
</dbReference>
<dbReference type="InterPro" id="IPR011011">
    <property type="entry name" value="Znf_FYVE_PHD"/>
</dbReference>
<dbReference type="CDD" id="cd03334">
    <property type="entry name" value="Fab1_TCP"/>
    <property type="match status" value="1"/>
</dbReference>
<dbReference type="PROSITE" id="PS50178">
    <property type="entry name" value="ZF_FYVE"/>
    <property type="match status" value="1"/>
</dbReference>
<keyword evidence="6 12" id="KW-0418">Kinase</keyword>
<gene>
    <name evidence="16 17" type="primary">LOC105035698</name>
</gene>
<keyword evidence="15" id="KW-1185">Reference proteome</keyword>
<dbReference type="FunFam" id="3.50.7.10:FF:000007">
    <property type="entry name" value="1-phosphatidylinositol 3-phosphate 5-kinase isoform X1"/>
    <property type="match status" value="1"/>
</dbReference>
<organism evidence="17">
    <name type="scientific">Elaeis guineensis var. tenera</name>
    <name type="common">Oil palm</name>
    <dbReference type="NCBI Taxonomy" id="51953"/>
    <lineage>
        <taxon>Eukaryota</taxon>
        <taxon>Viridiplantae</taxon>
        <taxon>Streptophyta</taxon>
        <taxon>Embryophyta</taxon>
        <taxon>Tracheophyta</taxon>
        <taxon>Spermatophyta</taxon>
        <taxon>Magnoliopsida</taxon>
        <taxon>Liliopsida</taxon>
        <taxon>Arecaceae</taxon>
        <taxon>Arecoideae</taxon>
        <taxon>Cocoseae</taxon>
        <taxon>Elaeidinae</taxon>
        <taxon>Elaeis</taxon>
    </lineage>
</organism>
<proteinExistence type="predicted"/>
<dbReference type="Pfam" id="PF00118">
    <property type="entry name" value="Cpn60_TCP1"/>
    <property type="match status" value="1"/>
</dbReference>
<dbReference type="EC" id="2.7.1.150" evidence="1"/>
<evidence type="ECO:0000256" key="3">
    <source>
        <dbReference type="ARBA" id="ARBA00022723"/>
    </source>
</evidence>
<reference evidence="17" key="1">
    <citation type="submission" date="2022-04" db="UniProtKB">
        <authorList>
            <consortium name="RefSeq"/>
        </authorList>
    </citation>
    <scope>IDENTIFICATION</scope>
</reference>
<feature type="domain" description="FYVE-type" evidence="13">
    <location>
        <begin position="39"/>
        <end position="101"/>
    </location>
</feature>
<dbReference type="InterPro" id="IPR002423">
    <property type="entry name" value="Cpn60/GroEL/TCP-1"/>
</dbReference>
<dbReference type="SUPFAM" id="SSF56104">
    <property type="entry name" value="SAICAR synthase-like"/>
    <property type="match status" value="1"/>
</dbReference>
<evidence type="ECO:0000256" key="11">
    <source>
        <dbReference type="PROSITE-ProRule" id="PRU00091"/>
    </source>
</evidence>
<keyword evidence="5 11" id="KW-0863">Zinc-finger</keyword>
<dbReference type="OrthoDB" id="158357at2759"/>
<dbReference type="Gene3D" id="3.50.7.10">
    <property type="entry name" value="GroEL"/>
    <property type="match status" value="1"/>
</dbReference>
<keyword evidence="4 12" id="KW-0547">Nucleotide-binding</keyword>
<dbReference type="InterPro" id="IPR017455">
    <property type="entry name" value="Znf_FYVE-rel"/>
</dbReference>
<evidence type="ECO:0000256" key="4">
    <source>
        <dbReference type="ARBA" id="ARBA00022741"/>
    </source>
</evidence>
<evidence type="ECO:0000256" key="7">
    <source>
        <dbReference type="ARBA" id="ARBA00022833"/>
    </source>
</evidence>
<feature type="domain" description="PIPK" evidence="14">
    <location>
        <begin position="1447"/>
        <end position="1770"/>
    </location>
</feature>
<dbReference type="SMART" id="SM00330">
    <property type="entry name" value="PIPKc"/>
    <property type="match status" value="1"/>
</dbReference>
<evidence type="ECO:0000256" key="6">
    <source>
        <dbReference type="ARBA" id="ARBA00022777"/>
    </source>
</evidence>
<accession>A0A6I9QHH9</accession>